<dbReference type="GO" id="GO:0003676">
    <property type="term" value="F:nucleic acid binding"/>
    <property type="evidence" value="ECO:0007669"/>
    <property type="project" value="InterPro"/>
</dbReference>
<evidence type="ECO:0000313" key="2">
    <source>
        <dbReference type="Proteomes" id="UP000887116"/>
    </source>
</evidence>
<accession>A0A8X6KE55</accession>
<protein>
    <submittedName>
        <fullName evidence="1">Mariner Mos1 transposase</fullName>
    </submittedName>
</protein>
<dbReference type="InterPro" id="IPR036397">
    <property type="entry name" value="RNaseH_sf"/>
</dbReference>
<reference evidence="1" key="1">
    <citation type="submission" date="2020-07" db="EMBL/GenBank/DDBJ databases">
        <title>Multicomponent nature underlies the extraordinary mechanical properties of spider dragline silk.</title>
        <authorList>
            <person name="Kono N."/>
            <person name="Nakamura H."/>
            <person name="Mori M."/>
            <person name="Yoshida Y."/>
            <person name="Ohtoshi R."/>
            <person name="Malay A.D."/>
            <person name="Moran D.A.P."/>
            <person name="Tomita M."/>
            <person name="Numata K."/>
            <person name="Arakawa K."/>
        </authorList>
    </citation>
    <scope>NUCLEOTIDE SEQUENCE</scope>
</reference>
<comment type="caution">
    <text evidence="1">The sequence shown here is derived from an EMBL/GenBank/DDBJ whole genome shotgun (WGS) entry which is preliminary data.</text>
</comment>
<dbReference type="InterPro" id="IPR052709">
    <property type="entry name" value="Transposase-MT_Hybrid"/>
</dbReference>
<dbReference type="Proteomes" id="UP000887116">
    <property type="component" value="Unassembled WGS sequence"/>
</dbReference>
<dbReference type="AlphaFoldDB" id="A0A8X6KE55"/>
<dbReference type="EMBL" id="BMAO01020852">
    <property type="protein sequence ID" value="GFQ70336.1"/>
    <property type="molecule type" value="Genomic_DNA"/>
</dbReference>
<keyword evidence="2" id="KW-1185">Reference proteome</keyword>
<organism evidence="1 2">
    <name type="scientific">Trichonephila clavata</name>
    <name type="common">Joro spider</name>
    <name type="synonym">Nephila clavata</name>
    <dbReference type="NCBI Taxonomy" id="2740835"/>
    <lineage>
        <taxon>Eukaryota</taxon>
        <taxon>Metazoa</taxon>
        <taxon>Ecdysozoa</taxon>
        <taxon>Arthropoda</taxon>
        <taxon>Chelicerata</taxon>
        <taxon>Arachnida</taxon>
        <taxon>Araneae</taxon>
        <taxon>Araneomorphae</taxon>
        <taxon>Entelegynae</taxon>
        <taxon>Araneoidea</taxon>
        <taxon>Nephilidae</taxon>
        <taxon>Trichonephila</taxon>
    </lineage>
</organism>
<evidence type="ECO:0000313" key="1">
    <source>
        <dbReference type="EMBL" id="GFQ70336.1"/>
    </source>
</evidence>
<dbReference type="PANTHER" id="PTHR46060:SF1">
    <property type="entry name" value="MARINER MOS1 TRANSPOSASE-LIKE PROTEIN"/>
    <property type="match status" value="1"/>
</dbReference>
<dbReference type="OrthoDB" id="6431520at2759"/>
<gene>
    <name evidence="1" type="primary">g.131382</name>
    <name evidence="1" type="ORF">TNCT_430281</name>
</gene>
<name>A0A8X6KE55_TRICU</name>
<proteinExistence type="predicted"/>
<dbReference type="PANTHER" id="PTHR46060">
    <property type="entry name" value="MARINER MOS1 TRANSPOSASE-LIKE PROTEIN"/>
    <property type="match status" value="1"/>
</dbReference>
<sequence>MINFNQALIEGRPECARRHGKVILLHDNAPFHIAKPVEDTLKMLGWDILPHPSYSSDQAPSGYYPFISMRCALAKQHFSNFEVGKGLDEWFAAKDKHFFRYVVFINYLKDGRDV</sequence>
<dbReference type="Gene3D" id="3.30.420.10">
    <property type="entry name" value="Ribonuclease H-like superfamily/Ribonuclease H"/>
    <property type="match status" value="1"/>
</dbReference>